<dbReference type="RefSeq" id="WP_064628060.1">
    <property type="nucleotide sequence ID" value="NZ_LQYE01000001.1"/>
</dbReference>
<dbReference type="AlphaFoldDB" id="A0A179VGX9"/>
<dbReference type="Pfam" id="PF23926">
    <property type="entry name" value="LtfC"/>
    <property type="match status" value="1"/>
</dbReference>
<reference evidence="2 3" key="1">
    <citation type="submission" date="2016-01" db="EMBL/GenBank/DDBJ databases">
        <title>Mycobacterium immunogenum strain CD11_6 genome sequencing and assembly.</title>
        <authorList>
            <person name="Kaur G."/>
            <person name="Nair G.R."/>
            <person name="Mayilraj S."/>
        </authorList>
    </citation>
    <scope>NUCLEOTIDE SEQUENCE [LARGE SCALE GENOMIC DNA]</scope>
    <source>
        <strain evidence="2 3">CD11-6</strain>
    </source>
</reference>
<sequence>MTSPLIGGYDPDLNITLSVRQDFILLLRLKADDDGTAPNIHDIFPAGTTIDLRFYPDMAAVRAGTEIDGTAIQPTVTDDGVFIRIESPIADKIPAKAEARLTVTYPSSYPNGDNLPWAKCRVVRDD</sequence>
<dbReference type="Proteomes" id="UP000186919">
    <property type="component" value="Unassembled WGS sequence"/>
</dbReference>
<protein>
    <recommendedName>
        <fullName evidence="1">LtfC/p132/Gp6 beta-sandwich domain-containing protein</fullName>
    </recommendedName>
</protein>
<accession>A0A179VGX9</accession>
<comment type="caution">
    <text evidence="2">The sequence shown here is derived from an EMBL/GenBank/DDBJ whole genome shotgun (WGS) entry which is preliminary data.</text>
</comment>
<evidence type="ECO:0000313" key="3">
    <source>
        <dbReference type="Proteomes" id="UP000186919"/>
    </source>
</evidence>
<dbReference type="EMBL" id="LQYE01000001">
    <property type="protein sequence ID" value="OAT70917.1"/>
    <property type="molecule type" value="Genomic_DNA"/>
</dbReference>
<evidence type="ECO:0000259" key="1">
    <source>
        <dbReference type="Pfam" id="PF23926"/>
    </source>
</evidence>
<organism evidence="2 3">
    <name type="scientific">Mycobacteroides immunogenum</name>
    <dbReference type="NCBI Taxonomy" id="83262"/>
    <lineage>
        <taxon>Bacteria</taxon>
        <taxon>Bacillati</taxon>
        <taxon>Actinomycetota</taxon>
        <taxon>Actinomycetes</taxon>
        <taxon>Mycobacteriales</taxon>
        <taxon>Mycobacteriaceae</taxon>
        <taxon>Mycobacteroides</taxon>
    </lineage>
</organism>
<feature type="domain" description="LtfC/p132/Gp6 beta-sandwich" evidence="1">
    <location>
        <begin position="13"/>
        <end position="124"/>
    </location>
</feature>
<dbReference type="InterPro" id="IPR055688">
    <property type="entry name" value="LtfC/p132/Gp6_b-sand"/>
</dbReference>
<evidence type="ECO:0000313" key="2">
    <source>
        <dbReference type="EMBL" id="OAT70917.1"/>
    </source>
</evidence>
<name>A0A179VGX9_9MYCO</name>
<proteinExistence type="predicted"/>
<gene>
    <name evidence="2" type="ORF">AWB85_06495</name>
</gene>